<feature type="compositionally biased region" description="Basic and acidic residues" evidence="1">
    <location>
        <begin position="1233"/>
        <end position="1247"/>
    </location>
</feature>
<dbReference type="EMBL" id="OU893351">
    <property type="protein sequence ID" value="CAH0757214.1"/>
    <property type="molecule type" value="Genomic_DNA"/>
</dbReference>
<feature type="compositionally biased region" description="Basic and acidic residues" evidence="1">
    <location>
        <begin position="1464"/>
        <end position="1512"/>
    </location>
</feature>
<feature type="compositionally biased region" description="Basic and acidic residues" evidence="1">
    <location>
        <begin position="287"/>
        <end position="298"/>
    </location>
</feature>
<feature type="region of interest" description="Disordered" evidence="1">
    <location>
        <begin position="1067"/>
        <end position="1125"/>
    </location>
</feature>
<evidence type="ECO:0000313" key="3">
    <source>
        <dbReference type="Proteomes" id="UP001153714"/>
    </source>
</evidence>
<feature type="region of interest" description="Disordered" evidence="1">
    <location>
        <begin position="1227"/>
        <end position="1265"/>
    </location>
</feature>
<accession>A0A9P0CBG6</accession>
<feature type="compositionally biased region" description="Basic residues" evidence="1">
    <location>
        <begin position="527"/>
        <end position="539"/>
    </location>
</feature>
<feature type="compositionally biased region" description="Basic residues" evidence="1">
    <location>
        <begin position="382"/>
        <end position="398"/>
    </location>
</feature>
<feature type="compositionally biased region" description="Basic and acidic residues" evidence="1">
    <location>
        <begin position="542"/>
        <end position="551"/>
    </location>
</feature>
<feature type="compositionally biased region" description="Polar residues" evidence="1">
    <location>
        <begin position="461"/>
        <end position="474"/>
    </location>
</feature>
<proteinExistence type="predicted"/>
<dbReference type="OrthoDB" id="7430688at2759"/>
<feature type="compositionally biased region" description="Basic and acidic residues" evidence="1">
    <location>
        <begin position="475"/>
        <end position="504"/>
    </location>
</feature>
<protein>
    <submittedName>
        <fullName evidence="2">Uncharacterized protein</fullName>
    </submittedName>
</protein>
<evidence type="ECO:0000313" key="2">
    <source>
        <dbReference type="EMBL" id="CAH0757214.1"/>
    </source>
</evidence>
<evidence type="ECO:0000256" key="1">
    <source>
        <dbReference type="SAM" id="MobiDB-lite"/>
    </source>
</evidence>
<feature type="compositionally biased region" description="Basic and acidic residues" evidence="1">
    <location>
        <begin position="305"/>
        <end position="318"/>
    </location>
</feature>
<feature type="compositionally biased region" description="Basic and acidic residues" evidence="1">
    <location>
        <begin position="514"/>
        <end position="526"/>
    </location>
</feature>
<feature type="region of interest" description="Disordered" evidence="1">
    <location>
        <begin position="1457"/>
        <end position="1517"/>
    </location>
</feature>
<feature type="compositionally biased region" description="Basic and acidic residues" evidence="1">
    <location>
        <begin position="739"/>
        <end position="934"/>
    </location>
</feature>
<reference evidence="2" key="1">
    <citation type="submission" date="2021-12" db="EMBL/GenBank/DDBJ databases">
        <authorList>
            <person name="King R."/>
        </authorList>
    </citation>
    <scope>NUCLEOTIDE SEQUENCE</scope>
</reference>
<feature type="region of interest" description="Disordered" evidence="1">
    <location>
        <begin position="279"/>
        <end position="1054"/>
    </location>
</feature>
<feature type="compositionally biased region" description="Basic and acidic residues" evidence="1">
    <location>
        <begin position="587"/>
        <end position="731"/>
    </location>
</feature>
<dbReference type="Proteomes" id="UP001153714">
    <property type="component" value="Chromosome 20"/>
</dbReference>
<organism evidence="2 3">
    <name type="scientific">Diatraea saccharalis</name>
    <name type="common">sugarcane borer</name>
    <dbReference type="NCBI Taxonomy" id="40085"/>
    <lineage>
        <taxon>Eukaryota</taxon>
        <taxon>Metazoa</taxon>
        <taxon>Ecdysozoa</taxon>
        <taxon>Arthropoda</taxon>
        <taxon>Hexapoda</taxon>
        <taxon>Insecta</taxon>
        <taxon>Pterygota</taxon>
        <taxon>Neoptera</taxon>
        <taxon>Endopterygota</taxon>
        <taxon>Lepidoptera</taxon>
        <taxon>Glossata</taxon>
        <taxon>Ditrysia</taxon>
        <taxon>Pyraloidea</taxon>
        <taxon>Crambidae</taxon>
        <taxon>Crambinae</taxon>
        <taxon>Diatraea</taxon>
    </lineage>
</organism>
<feature type="region of interest" description="Disordered" evidence="1">
    <location>
        <begin position="1550"/>
        <end position="1575"/>
    </location>
</feature>
<keyword evidence="3" id="KW-1185">Reference proteome</keyword>
<feature type="compositionally biased region" description="Basic and acidic residues" evidence="1">
    <location>
        <begin position="970"/>
        <end position="1054"/>
    </location>
</feature>
<gene>
    <name evidence="2" type="ORF">DIATSA_LOCUS7775</name>
</gene>
<feature type="region of interest" description="Disordered" evidence="1">
    <location>
        <begin position="159"/>
        <end position="255"/>
    </location>
</feature>
<feature type="compositionally biased region" description="Basic and acidic residues" evidence="1">
    <location>
        <begin position="943"/>
        <end position="954"/>
    </location>
</feature>
<feature type="compositionally biased region" description="Polar residues" evidence="1">
    <location>
        <begin position="159"/>
        <end position="170"/>
    </location>
</feature>
<feature type="compositionally biased region" description="Polar residues" evidence="1">
    <location>
        <begin position="99"/>
        <end position="130"/>
    </location>
</feature>
<feature type="compositionally biased region" description="Basic and acidic residues" evidence="1">
    <location>
        <begin position="419"/>
        <end position="428"/>
    </location>
</feature>
<feature type="region of interest" description="Disordered" evidence="1">
    <location>
        <begin position="89"/>
        <end position="146"/>
    </location>
</feature>
<feature type="compositionally biased region" description="Low complexity" evidence="1">
    <location>
        <begin position="131"/>
        <end position="146"/>
    </location>
</feature>
<reference evidence="2" key="2">
    <citation type="submission" date="2022-10" db="EMBL/GenBank/DDBJ databases">
        <authorList>
            <consortium name="ENA_rothamsted_submissions"/>
            <consortium name="culmorum"/>
            <person name="King R."/>
        </authorList>
    </citation>
    <scope>NUCLEOTIDE SEQUENCE</scope>
</reference>
<sequence>MMLTIHGLPVMVKYHDLKTLIKQECNINDFILDNLTADVDGSKKVRIGVADEAEGAHLCKCLNGFRMGGNLLRVLPVGKASVNQNTFDQRGGFMPRNDMPNQHGNFGNQPANFGNQFSNQTQHAQATWNTGSQSSQWGSNQQPQNQMRQANFDFQQRTGPQFPMQQTAPVGQQGPGNKPFGQSGPFIQNRTGPPEQGFGFAQPNKPQPAPQMRSDRSHVLRSVDIVQGPVHPNRYSDQKYDQNKPGPSQFDTPQQNYPQAGLIQAVPWSKLQAKNLTFGKPDVPQFESDKRHMPKNFEKGPLIHGQHERRLSPQDRRPSPHRRPSPGGPIRPPDRRLSPGRRVSPGRRMSPGRRVSPGRRMSPTGRRMSPGRRVSPNDRRAPVRKSPGRVSPHKRSSPGRRLVSPGRDNLRYSPSRRHDKSDFSDSRGPKQIRPAYEADAKAPNQAMYSDGYRPNLHENVSYPSRQTDQRSSSWQDRDKNTYPGSKKQDEDRRMVRGTEPEAKRSPIHKSRSPNRRDVRERSPLRDRYRRHSPSPRSPRRSWALEKRRSPEISEAPPPPVWPGQNPEDHYTRPTSKTQEGAKPVPVWDHRTFQETEASMRRENRLYDEEQMRMRRDAGRRDAIPPSNRREPSPRRPGFKPHEDMNRDTKFEPRDSKFESRDPKYDPREPKFDTRDPKFNSRDPKFNSRDPKFETREHKFETHVSRFDLRDSKFDQRDPKFEPRDPKFEPRDPNFQPRDPMFEPRDPKFEPRDPKFEPRDPKFIPRDPKFEPREPKFEPRDPKFEPREPKFEPRDPKFEPRDPKFEPRGPEYRPRDPKFEPHDPKFGPRGPKFERDNKYDSRDPKFDQRNPKFEMREPKFEARNTKYDPREPKFEPRDPKFNPREPKFEPRDPKFESRDPKFEPRGNEFRSSFDHTGDKRQPPNYEPRDEPKFGSRDTFGSRNTKFEQRDQKFKPTFEPVEADFTQQELDFGTRDSKFEPRESKYGARESKFDRNDHRRTLESPERKSYLDRDDFRSKRPEPSRDNTSRREEPNRRDERKDIRKPHDQFDLEFEDIYKRTREFKQKVEELKRAERNREEREPSRDQRRRDTDEDGRHSDRKTEGERRHQEDRPHSRQSSDKREPEWKPRNIIPRKIFLPSVVKAKRDKAVDEIANKLMHKYGDFEMTEEIKNRVLDELKLSIARIMYDMFGNEDISFIELVVKFNSKHGEREEVKIFEDVMSCFPKHHRAMKRPAQETDKSDIPEKSSRLATDTQSEQDSRRFARSVRKPVITKKPVLRAAAISKPKLERPKRLVPHLSVKPNADGLYELDATTSRLLEDDLQKIMIKVWQALPDDAPTEEEKMVIEKFRNKASDDLKNALGLNVTKRLLNIFNPLNVKVHFSTKPERKYLKYFLKQYNFVAFKRIVGIMNTFAAQVKTIEDYDNLCNDKNIFCGAAKITITPCYRLIQCPKNIKTIYGSPEDDNPTKNKEITKQGSEESSLKNDEAKELNTAKTEQQAKSKIIDEESKESINNKKLKSVSTAATVTSAKENLNQNIKTAPTVCAKPNVQKSNVSTEVKSTNNTENKTPNVPVTKSTENAQNQNTTIEKTNKFAIDPKTNDDKNPKIATKTNTSNSKIDVITTSGDSDNKTVPTNKKDNKTTIAIKNADTKAAGNATATVAKTTTTVKPATTEITSSETTTTTKTTTTVKPANTKIASNETTTATKTTIPVKAATTKIASTETTTATQTTIPVKPVNIKIASNESTTSTKTTTPVKPANTKVITTTTVSSNVKADITKIVKKNTATTINAKPTEVKIATNIKTNKVVEAKKITNTTKNNVTCSKQTNKKSNMINVKKQTDTKLSSKDDDFEELDDHELYQYLMSTGIVLDECSGSDDD</sequence>
<feature type="compositionally biased region" description="Polar residues" evidence="1">
    <location>
        <begin position="245"/>
        <end position="255"/>
    </location>
</feature>
<name>A0A9P0CBG6_9NEOP</name>